<proteinExistence type="predicted"/>
<dbReference type="EMBL" id="CAJNOH010000017">
    <property type="protein sequence ID" value="CAF0761044.1"/>
    <property type="molecule type" value="Genomic_DNA"/>
</dbReference>
<dbReference type="Proteomes" id="UP000663870">
    <property type="component" value="Unassembled WGS sequence"/>
</dbReference>
<dbReference type="AlphaFoldDB" id="A0A813RI16"/>
<keyword evidence="1" id="KW-0472">Membrane</keyword>
<dbReference type="EMBL" id="CAJNOT010000025">
    <property type="protein sequence ID" value="CAF0782340.1"/>
    <property type="molecule type" value="Genomic_DNA"/>
</dbReference>
<dbReference type="Proteomes" id="UP000663864">
    <property type="component" value="Unassembled WGS sequence"/>
</dbReference>
<keyword evidence="7" id="KW-1185">Reference proteome</keyword>
<feature type="transmembrane region" description="Helical" evidence="1">
    <location>
        <begin position="21"/>
        <end position="46"/>
    </location>
</feature>
<evidence type="ECO:0000313" key="2">
    <source>
        <dbReference type="EMBL" id="CAF0761044.1"/>
    </source>
</evidence>
<dbReference type="EMBL" id="CAJOAX010000047">
    <property type="protein sequence ID" value="CAF3492061.1"/>
    <property type="molecule type" value="Genomic_DNA"/>
</dbReference>
<evidence type="ECO:0000313" key="6">
    <source>
        <dbReference type="Proteomes" id="UP000663864"/>
    </source>
</evidence>
<accession>A0A813RI16</accession>
<reference evidence="4" key="1">
    <citation type="submission" date="2021-02" db="EMBL/GenBank/DDBJ databases">
        <authorList>
            <person name="Nowell W R."/>
        </authorList>
    </citation>
    <scope>NUCLEOTIDE SEQUENCE</scope>
</reference>
<keyword evidence="1" id="KW-1133">Transmembrane helix</keyword>
<evidence type="ECO:0000313" key="4">
    <source>
        <dbReference type="EMBL" id="CAF0782340.1"/>
    </source>
</evidence>
<evidence type="ECO:0000313" key="5">
    <source>
        <dbReference type="EMBL" id="CAF3492061.1"/>
    </source>
</evidence>
<evidence type="ECO:0000256" key="1">
    <source>
        <dbReference type="SAM" id="Phobius"/>
    </source>
</evidence>
<gene>
    <name evidence="3" type="ORF">JXQ802_LOCUS2999</name>
    <name evidence="5" type="ORF">OTI717_LOCUS1192</name>
    <name evidence="2" type="ORF">PYM288_LOCUS2602</name>
    <name evidence="4" type="ORF">ZHD862_LOCUS1463</name>
</gene>
<keyword evidence="1" id="KW-0812">Transmembrane</keyword>
<sequence length="81" mass="9746">MDVEKNYYYNQKIDLIFLRNICIITISHLFVSIFLFVYVSTTLWYLQQIWSTNDDTSYQMSLVTKKFSYSIRSLLLLSNLQ</sequence>
<protein>
    <submittedName>
        <fullName evidence="4">Uncharacterized protein</fullName>
    </submittedName>
</protein>
<dbReference type="Proteomes" id="UP000663823">
    <property type="component" value="Unassembled WGS sequence"/>
</dbReference>
<organism evidence="4 6">
    <name type="scientific">Rotaria sordida</name>
    <dbReference type="NCBI Taxonomy" id="392033"/>
    <lineage>
        <taxon>Eukaryota</taxon>
        <taxon>Metazoa</taxon>
        <taxon>Spiralia</taxon>
        <taxon>Gnathifera</taxon>
        <taxon>Rotifera</taxon>
        <taxon>Eurotatoria</taxon>
        <taxon>Bdelloidea</taxon>
        <taxon>Philodinida</taxon>
        <taxon>Philodinidae</taxon>
        <taxon>Rotaria</taxon>
    </lineage>
</organism>
<name>A0A813RI16_9BILA</name>
<evidence type="ECO:0000313" key="3">
    <source>
        <dbReference type="EMBL" id="CAF0776621.1"/>
    </source>
</evidence>
<comment type="caution">
    <text evidence="4">The sequence shown here is derived from an EMBL/GenBank/DDBJ whole genome shotgun (WGS) entry which is preliminary data.</text>
</comment>
<dbReference type="EMBL" id="CAJNOL010000039">
    <property type="protein sequence ID" value="CAF0776621.1"/>
    <property type="molecule type" value="Genomic_DNA"/>
</dbReference>
<dbReference type="Proteomes" id="UP000663854">
    <property type="component" value="Unassembled WGS sequence"/>
</dbReference>
<evidence type="ECO:0000313" key="7">
    <source>
        <dbReference type="Proteomes" id="UP000663870"/>
    </source>
</evidence>